<feature type="coiled-coil region" evidence="1">
    <location>
        <begin position="307"/>
        <end position="415"/>
    </location>
</feature>
<accession>A0A5B6ZCH5</accession>
<evidence type="ECO:0000256" key="2">
    <source>
        <dbReference type="SAM" id="MobiDB-lite"/>
    </source>
</evidence>
<name>A0A5B6ZCH5_DAVIN</name>
<feature type="compositionally biased region" description="Acidic residues" evidence="2">
    <location>
        <begin position="455"/>
        <end position="473"/>
    </location>
</feature>
<feature type="region of interest" description="Disordered" evidence="2">
    <location>
        <begin position="447"/>
        <end position="480"/>
    </location>
</feature>
<dbReference type="EMBL" id="GHES01011261">
    <property type="protein sequence ID" value="MPA41820.1"/>
    <property type="molecule type" value="Transcribed_RNA"/>
</dbReference>
<sequence>MSKQNLGVEGRIEGQCKVRKRGCSSSSSSSLVQNYRLKRALLVGKRGGSSTPVPTWMLGSRPPSCALKSGESVKEVSVSARKLAATLWEINEVHSPPLNENKIQMRSRERIVKSSKFCSMQSHLSDPSHSPGSERMVDRYRAGSQRRKTSIVPHLGGLDSIYNASIIKAMQIENQSRRLTPSRYVVGVKTRLKDVSNSLTTSKELLKVLNRVCGLEEQKSSNISLVSALRAELDRACVQVDRLIQEQRSNNNRSEIDCLLKQFAEEKAAWKSKEQDRIYNAIASVAGELKVEKKMRRQTERLNKKLGRELADTKASLSKAVKELESEKRAREILEQVCDELARGIGEDRALVEELKRESAKVREEVEKERQMLQLADVLREERVQMKLSDAKYQFEEKNEAVDKLRDELEACLRSKLGEEKGDGGFTNLDRSEELEILKKTLLRSCQNGGKGKEEEGEVVNGEENEGDDDSGDSDLHSIELSMDNNSKSYNWSFDDLERTSVDAKIKGRKSISEKIRRSTSLERTISDGIEWEENSDVFDRGRSFELATKAWKKDCEDEIERYKMVKDLRDHILSGSRIASSQRFASPKQQHWGQSLPSLDPGSAVCRSSTVLQESGLQAMLEGIKGKRQSSTHLEQ</sequence>
<proteinExistence type="predicted"/>
<keyword evidence="1" id="KW-0175">Coiled coil</keyword>
<dbReference type="AlphaFoldDB" id="A0A5B6ZCH5"/>
<dbReference type="InterPro" id="IPR043424">
    <property type="entry name" value="BLT-like"/>
</dbReference>
<evidence type="ECO:0000256" key="1">
    <source>
        <dbReference type="SAM" id="Coils"/>
    </source>
</evidence>
<reference evidence="3" key="1">
    <citation type="submission" date="2019-08" db="EMBL/GenBank/DDBJ databases">
        <title>Reference gene set and small RNA set construction with multiple tissues from Davidia involucrata Baill.</title>
        <authorList>
            <person name="Yang H."/>
            <person name="Zhou C."/>
            <person name="Li G."/>
            <person name="Wang J."/>
            <person name="Gao P."/>
            <person name="Wang M."/>
            <person name="Wang R."/>
            <person name="Zhao Y."/>
        </authorList>
    </citation>
    <scope>NUCLEOTIDE SEQUENCE</scope>
    <source>
        <tissue evidence="3">Mixed with DoveR01_LX</tissue>
    </source>
</reference>
<gene>
    <name evidence="3" type="ORF">Din_011261</name>
</gene>
<organism evidence="3">
    <name type="scientific">Davidia involucrata</name>
    <name type="common">Dove tree</name>
    <dbReference type="NCBI Taxonomy" id="16924"/>
    <lineage>
        <taxon>Eukaryota</taxon>
        <taxon>Viridiplantae</taxon>
        <taxon>Streptophyta</taxon>
        <taxon>Embryophyta</taxon>
        <taxon>Tracheophyta</taxon>
        <taxon>Spermatophyta</taxon>
        <taxon>Magnoliopsida</taxon>
        <taxon>eudicotyledons</taxon>
        <taxon>Gunneridae</taxon>
        <taxon>Pentapetalae</taxon>
        <taxon>asterids</taxon>
        <taxon>Cornales</taxon>
        <taxon>Nyssaceae</taxon>
        <taxon>Davidia</taxon>
    </lineage>
</organism>
<protein>
    <submittedName>
        <fullName evidence="3">Uncharacterized protein</fullName>
    </submittedName>
</protein>
<evidence type="ECO:0000313" key="3">
    <source>
        <dbReference type="EMBL" id="MPA41820.1"/>
    </source>
</evidence>
<dbReference type="PANTHER" id="PTHR31071">
    <property type="entry name" value="GB|AAF24581.1"/>
    <property type="match status" value="1"/>
</dbReference>
<dbReference type="PANTHER" id="PTHR31071:SF16">
    <property type="entry name" value="MYB-LIKE PROTEIN Z ISOFORM X1"/>
    <property type="match status" value="1"/>
</dbReference>